<protein>
    <recommendedName>
        <fullName evidence="3">CO dehydrogenase/acetyl-CoA synthase delta subunit TIM barrel domain-containing protein</fullName>
    </recommendedName>
</protein>
<organism evidence="1 2">
    <name type="scientific">Candidatus Schekmanbacteria bacterium RBG_13_48_7</name>
    <dbReference type="NCBI Taxonomy" id="1817878"/>
    <lineage>
        <taxon>Bacteria</taxon>
        <taxon>Candidatus Schekmaniibacteriota</taxon>
    </lineage>
</organism>
<name>A0A1F7S9Q5_9BACT</name>
<evidence type="ECO:0000313" key="2">
    <source>
        <dbReference type="Proteomes" id="UP000179266"/>
    </source>
</evidence>
<dbReference type="Gene3D" id="3.40.50.11600">
    <property type="match status" value="1"/>
</dbReference>
<accession>A0A1F7S9Q5</accession>
<evidence type="ECO:0008006" key="3">
    <source>
        <dbReference type="Google" id="ProtNLM"/>
    </source>
</evidence>
<reference evidence="1 2" key="1">
    <citation type="journal article" date="2016" name="Nat. Commun.">
        <title>Thousands of microbial genomes shed light on interconnected biogeochemical processes in an aquifer system.</title>
        <authorList>
            <person name="Anantharaman K."/>
            <person name="Brown C.T."/>
            <person name="Hug L.A."/>
            <person name="Sharon I."/>
            <person name="Castelle C.J."/>
            <person name="Probst A.J."/>
            <person name="Thomas B.C."/>
            <person name="Singh A."/>
            <person name="Wilkins M.J."/>
            <person name="Karaoz U."/>
            <person name="Brodie E.L."/>
            <person name="Williams K.H."/>
            <person name="Hubbard S.S."/>
            <person name="Banfield J.F."/>
        </authorList>
    </citation>
    <scope>NUCLEOTIDE SEQUENCE [LARGE SCALE GENOMIC DNA]</scope>
</reference>
<evidence type="ECO:0000313" key="1">
    <source>
        <dbReference type="EMBL" id="OGL50500.1"/>
    </source>
</evidence>
<dbReference type="AlphaFoldDB" id="A0A1F7S9Q5"/>
<dbReference type="Proteomes" id="UP000179266">
    <property type="component" value="Unassembled WGS sequence"/>
</dbReference>
<sequence>MVLDTKGVNVWCSAGKGTFGTNEIINRISITKLETVVNHRKLILPQLCAPGVAAYEVKKQSGFSIIYEPVRAADIPAFLKSKMTATKEMRTSISLCMTASC</sequence>
<dbReference type="EMBL" id="MGDD01000002">
    <property type="protein sequence ID" value="OGL50500.1"/>
    <property type="molecule type" value="Genomic_DNA"/>
</dbReference>
<comment type="caution">
    <text evidence="1">The sequence shown here is derived from an EMBL/GenBank/DDBJ whole genome shotgun (WGS) entry which is preliminary data.</text>
</comment>
<gene>
    <name evidence="1" type="ORF">A2161_19290</name>
</gene>
<proteinExistence type="predicted"/>